<evidence type="ECO:0000256" key="1">
    <source>
        <dbReference type="ARBA" id="ARBA00000085"/>
    </source>
</evidence>
<evidence type="ECO:0000256" key="2">
    <source>
        <dbReference type="ARBA" id="ARBA00012438"/>
    </source>
</evidence>
<dbReference type="AlphaFoldDB" id="R9GN37"/>
<dbReference type="PROSITE" id="PS50112">
    <property type="entry name" value="PAS"/>
    <property type="match status" value="1"/>
</dbReference>
<name>R9GN37_9SPHI</name>
<organism evidence="4 5">
    <name type="scientific">Arcticibacter svalbardensis MN12-7</name>
    <dbReference type="NCBI Taxonomy" id="1150600"/>
    <lineage>
        <taxon>Bacteria</taxon>
        <taxon>Pseudomonadati</taxon>
        <taxon>Bacteroidota</taxon>
        <taxon>Sphingobacteriia</taxon>
        <taxon>Sphingobacteriales</taxon>
        <taxon>Sphingobacteriaceae</taxon>
        <taxon>Arcticibacter</taxon>
    </lineage>
</organism>
<dbReference type="SUPFAM" id="SSF55785">
    <property type="entry name" value="PYP-like sensor domain (PAS domain)"/>
    <property type="match status" value="1"/>
</dbReference>
<dbReference type="Pfam" id="PF13188">
    <property type="entry name" value="PAS_8"/>
    <property type="match status" value="1"/>
</dbReference>
<feature type="domain" description="PAS" evidence="3">
    <location>
        <begin position="14"/>
        <end position="56"/>
    </location>
</feature>
<dbReference type="OrthoDB" id="9124519at2"/>
<dbReference type="EC" id="2.7.13.3" evidence="2"/>
<dbReference type="STRING" id="1150600.ADIARSV_3906"/>
<dbReference type="eggNOG" id="COG2205">
    <property type="taxonomic scope" value="Bacteria"/>
</dbReference>
<dbReference type="CDD" id="cd00082">
    <property type="entry name" value="HisKA"/>
    <property type="match status" value="1"/>
</dbReference>
<evidence type="ECO:0000313" key="4">
    <source>
        <dbReference type="EMBL" id="EOR92955.1"/>
    </source>
</evidence>
<evidence type="ECO:0000313" key="5">
    <source>
        <dbReference type="Proteomes" id="UP000014174"/>
    </source>
</evidence>
<dbReference type="InterPro" id="IPR036097">
    <property type="entry name" value="HisK_dim/P_sf"/>
</dbReference>
<keyword evidence="5" id="KW-1185">Reference proteome</keyword>
<dbReference type="Proteomes" id="UP000014174">
    <property type="component" value="Unassembled WGS sequence"/>
</dbReference>
<evidence type="ECO:0000259" key="3">
    <source>
        <dbReference type="PROSITE" id="PS50112"/>
    </source>
</evidence>
<dbReference type="CDD" id="cd00130">
    <property type="entry name" value="PAS"/>
    <property type="match status" value="1"/>
</dbReference>
<comment type="caution">
    <text evidence="4">The sequence shown here is derived from an EMBL/GenBank/DDBJ whole genome shotgun (WGS) entry which is preliminary data.</text>
</comment>
<dbReference type="EMBL" id="AQPN01000140">
    <property type="protein sequence ID" value="EOR92955.1"/>
    <property type="molecule type" value="Genomic_DNA"/>
</dbReference>
<dbReference type="RefSeq" id="WP_016197126.1">
    <property type="nucleotide sequence ID" value="NZ_AQPN01000140.1"/>
</dbReference>
<protein>
    <recommendedName>
        <fullName evidence="2">histidine kinase</fullName>
        <ecNumber evidence="2">2.7.13.3</ecNumber>
    </recommendedName>
</protein>
<dbReference type="InterPro" id="IPR000014">
    <property type="entry name" value="PAS"/>
</dbReference>
<dbReference type="GO" id="GO:0000155">
    <property type="term" value="F:phosphorelay sensor kinase activity"/>
    <property type="evidence" value="ECO:0007669"/>
    <property type="project" value="InterPro"/>
</dbReference>
<sequence>MSSLIGDNQYVSKHEKKFMALYNSVPNLIWIANPNGDIKLANNQFKDYFGLYSENVHADIFYNFLDQSEISSVYKKWFIAADKAETFELEMKLKNKEGIFHTFFVRIIPYFSGGKLNSWYGSCIHLDFDKKNYVGFMPFVNNDLLLVNKLNNDYTTTLKQLAFVQSSQIRRPLANIIGLVSLLESTKDKNLVKELIGLVKSSADDLDLMITSMLKKTYDD</sequence>
<dbReference type="SUPFAM" id="SSF47384">
    <property type="entry name" value="Homodimeric domain of signal transducing histidine kinase"/>
    <property type="match status" value="1"/>
</dbReference>
<keyword evidence="4" id="KW-0808">Transferase</keyword>
<accession>R9GN37</accession>
<comment type="catalytic activity">
    <reaction evidence="1">
        <text>ATP + protein L-histidine = ADP + protein N-phospho-L-histidine.</text>
        <dbReference type="EC" id="2.7.13.3"/>
    </reaction>
</comment>
<dbReference type="InterPro" id="IPR035965">
    <property type="entry name" value="PAS-like_dom_sf"/>
</dbReference>
<reference evidence="4 5" key="1">
    <citation type="journal article" date="2013" name="Genome Announc.">
        <title>Draft Genome Sequence of Arcticibacter svalbardensis Strain MN12-7T, a Member of the Family Sphingobacteriaceae Isolated from an Arctic Soil Sample.</title>
        <authorList>
            <person name="Shivaji S."/>
            <person name="Ara S."/>
            <person name="Prasad S."/>
            <person name="Manasa B.P."/>
            <person name="Begum Z."/>
            <person name="Singh A."/>
            <person name="Kumar Pinnaka A."/>
        </authorList>
    </citation>
    <scope>NUCLEOTIDE SEQUENCE [LARGE SCALE GENOMIC DNA]</scope>
    <source>
        <strain evidence="4 5">MN12-7</strain>
    </source>
</reference>
<keyword evidence="4" id="KW-0418">Kinase</keyword>
<gene>
    <name evidence="4" type="ORF">ADIARSV_3906</name>
</gene>
<proteinExistence type="predicted"/>
<dbReference type="InterPro" id="IPR003661">
    <property type="entry name" value="HisK_dim/P_dom"/>
</dbReference>
<dbReference type="Gene3D" id="3.30.450.20">
    <property type="entry name" value="PAS domain"/>
    <property type="match status" value="1"/>
</dbReference>